<accession>A0A8S5MBQ1</accession>
<evidence type="ECO:0000256" key="1">
    <source>
        <dbReference type="SAM" id="MobiDB-lite"/>
    </source>
</evidence>
<dbReference type="SUPFAM" id="SSF56747">
    <property type="entry name" value="Prim-pol domain"/>
    <property type="match status" value="1"/>
</dbReference>
<dbReference type="Gene3D" id="3.90.920.10">
    <property type="entry name" value="DNA primase, PRIM domain"/>
    <property type="match status" value="1"/>
</dbReference>
<dbReference type="InterPro" id="IPR009270">
    <property type="entry name" value="DUF927"/>
</dbReference>
<name>A0A8S5MBQ1_9CAUD</name>
<dbReference type="Pfam" id="PF06048">
    <property type="entry name" value="DUF927"/>
    <property type="match status" value="1"/>
</dbReference>
<sequence>MNTFEHLSKILPSNGLKVMAVMVQRTDSEGNPIFKPDGKPSITTKHKTFGSIEQLAKAIQLNAKSGRPLYMALGGYDRERSFIDKEYEGRQYKGFSRSADFTTHFRSFWLDLDVGEDKAASGEGYATQAIAIEKLWEFVNDLGLPDPMVVNSGRGVHAYWPLNKDVDAASWWKLAKVFDAVIKHYGLLADPACTADRARILRPIGTINHKNGHKVELISDADSISCLDFANALKPYYLEHKAEIEAIKIKTVEYVKKDRSEFKDDKPKHAKYFLKRCQVGQYMLVGKEAVAEPVWRGVLGVMRYCENAEKHIETLRKMNKTRFPDTTRFDEDRTAEKLQRLESMDVGPTTCSYFNRECGNLCDGCPYLYDETLKTPLKLAEHYEEIEIPQYNLEIGALEYPASSTPTEETNESTTSGADTVAEQGGDDSDSSGDNKYGDATTPQPPFPYKRTHKGLVVIENEVEKVFFKGDMFPIMTKFVEVIDGEQNIMVKYLLRVGQGGKYQEVSFPMKDWYAQDKLKQRLGAAGVSISEKNMGTLIMYLRAYQNEVQELMDEVKQLQHFGWDGNKPQFLLGNKLYRSDGVVTVQPHANVKNYCGYFDQAGTLEGWKELMRRLGSINAVEQQICLLSSFGSTLMRFTNYNGIWLHLMTKPGYGKTTTQEMMNGVWGNPSDLLLNAKDTVNAIEERFGRWTNIAVTIDELSNLDPRATSDLLLGVTQGRTKRRLDSNMRERVDNLSWQLMVLSSGNFSLIDRINTAKEDVAAEISRTLEFRLPKPTLSVHEGEYLIKKPIRENYGVAGAEWLRNLVRIPQTQVQEMIDRTTETFSTTLEATSEERFWITGCSVIYVAGVLANKMGLVEWDMQAVFDKLCEIVKLNRHNKDTYEFSATDVIASFLAENTRNTVVTDKGTTEGTVMVRMFPQGALNVRYEQDTGMVYIRTTALKEYLAKRGVGVNAVRDALQQRGLLVDVSARRVISQGLPQTSGRVYCLSIKADDLVKSTLDQIVEDNNE</sequence>
<organism evidence="3">
    <name type="scientific">Podoviridae sp. ct53O25</name>
    <dbReference type="NCBI Taxonomy" id="2826539"/>
    <lineage>
        <taxon>Viruses</taxon>
        <taxon>Duplodnaviria</taxon>
        <taxon>Heunggongvirae</taxon>
        <taxon>Uroviricota</taxon>
        <taxon>Caudoviricetes</taxon>
    </lineage>
</organism>
<feature type="region of interest" description="Disordered" evidence="1">
    <location>
        <begin position="403"/>
        <end position="448"/>
    </location>
</feature>
<feature type="compositionally biased region" description="Low complexity" evidence="1">
    <location>
        <begin position="403"/>
        <end position="416"/>
    </location>
</feature>
<dbReference type="EMBL" id="BK014869">
    <property type="protein sequence ID" value="DAD79592.1"/>
    <property type="molecule type" value="Genomic_DNA"/>
</dbReference>
<feature type="domain" description="DUF927" evidence="2">
    <location>
        <begin position="492"/>
        <end position="724"/>
    </location>
</feature>
<protein>
    <submittedName>
        <fullName evidence="3">Replication protein B</fullName>
    </submittedName>
</protein>
<reference evidence="3" key="1">
    <citation type="journal article" date="2021" name="Proc. Natl. Acad. Sci. U.S.A.">
        <title>A Catalog of Tens of Thousands of Viruses from Human Metagenomes Reveals Hidden Associations with Chronic Diseases.</title>
        <authorList>
            <person name="Tisza M.J."/>
            <person name="Buck C.B."/>
        </authorList>
    </citation>
    <scope>NUCLEOTIDE SEQUENCE</scope>
    <source>
        <strain evidence="3">Ct53O25</strain>
    </source>
</reference>
<evidence type="ECO:0000259" key="2">
    <source>
        <dbReference type="Pfam" id="PF06048"/>
    </source>
</evidence>
<proteinExistence type="predicted"/>
<evidence type="ECO:0000313" key="3">
    <source>
        <dbReference type="EMBL" id="DAD79592.1"/>
    </source>
</evidence>